<sequence>MAFQLFMHESCRPAGFQAFPSQHACAGCRLAMLCVKSSCIAASTPKCMYMPGNSAL</sequence>
<accession>A0A9W4XEX0</accession>
<organism evidence="1 2">
    <name type="scientific">Periconia digitata</name>
    <dbReference type="NCBI Taxonomy" id="1303443"/>
    <lineage>
        <taxon>Eukaryota</taxon>
        <taxon>Fungi</taxon>
        <taxon>Dikarya</taxon>
        <taxon>Ascomycota</taxon>
        <taxon>Pezizomycotina</taxon>
        <taxon>Dothideomycetes</taxon>
        <taxon>Pleosporomycetidae</taxon>
        <taxon>Pleosporales</taxon>
        <taxon>Massarineae</taxon>
        <taxon>Periconiaceae</taxon>
        <taxon>Periconia</taxon>
    </lineage>
</organism>
<keyword evidence="2" id="KW-1185">Reference proteome</keyword>
<dbReference type="Proteomes" id="UP001152607">
    <property type="component" value="Unassembled WGS sequence"/>
</dbReference>
<name>A0A9W4XEX0_9PLEO</name>
<gene>
    <name evidence="1" type="ORF">PDIGIT_LOCUS2240</name>
</gene>
<proteinExistence type="predicted"/>
<dbReference type="AlphaFoldDB" id="A0A9W4XEX0"/>
<evidence type="ECO:0000313" key="1">
    <source>
        <dbReference type="EMBL" id="CAI6284360.1"/>
    </source>
</evidence>
<comment type="caution">
    <text evidence="1">The sequence shown here is derived from an EMBL/GenBank/DDBJ whole genome shotgun (WGS) entry which is preliminary data.</text>
</comment>
<protein>
    <submittedName>
        <fullName evidence="1">Uncharacterized protein</fullName>
    </submittedName>
</protein>
<dbReference type="EMBL" id="CAOQHR010000001">
    <property type="protein sequence ID" value="CAI6284360.1"/>
    <property type="molecule type" value="Genomic_DNA"/>
</dbReference>
<reference evidence="1" key="1">
    <citation type="submission" date="2023-01" db="EMBL/GenBank/DDBJ databases">
        <authorList>
            <person name="Van Ghelder C."/>
            <person name="Rancurel C."/>
        </authorList>
    </citation>
    <scope>NUCLEOTIDE SEQUENCE</scope>
    <source>
        <strain evidence="1">CNCM I-4278</strain>
    </source>
</reference>
<evidence type="ECO:0000313" key="2">
    <source>
        <dbReference type="Proteomes" id="UP001152607"/>
    </source>
</evidence>